<evidence type="ECO:0000313" key="6">
    <source>
        <dbReference type="EnsemblMetazoa" id="G4290.3:cds"/>
    </source>
</evidence>
<keyword evidence="4" id="KW-0012">Acyltransferase</keyword>
<comment type="similarity">
    <text evidence="2">Belongs to the class-II pyridoxal-phosphate-dependent aminotransferase family.</text>
</comment>
<evidence type="ECO:0000259" key="5">
    <source>
        <dbReference type="Pfam" id="PF00155"/>
    </source>
</evidence>
<protein>
    <recommendedName>
        <fullName evidence="5">Aminotransferase class I/classII large domain-containing protein</fullName>
    </recommendedName>
</protein>
<dbReference type="SUPFAM" id="SSF53383">
    <property type="entry name" value="PLP-dependent transferases"/>
    <property type="match status" value="1"/>
</dbReference>
<dbReference type="PANTHER" id="PTHR13693:SF102">
    <property type="entry name" value="2-AMINO-3-KETOBUTYRATE COENZYME A LIGASE, MITOCHONDRIAL"/>
    <property type="match status" value="1"/>
</dbReference>
<evidence type="ECO:0000256" key="4">
    <source>
        <dbReference type="ARBA" id="ARBA00023315"/>
    </source>
</evidence>
<evidence type="ECO:0000256" key="2">
    <source>
        <dbReference type="ARBA" id="ARBA00008392"/>
    </source>
</evidence>
<reference evidence="6" key="1">
    <citation type="submission" date="2022-08" db="UniProtKB">
        <authorList>
            <consortium name="EnsemblMetazoa"/>
        </authorList>
    </citation>
    <scope>IDENTIFICATION</scope>
    <source>
        <strain evidence="6">05x7-T-G4-1.051#20</strain>
    </source>
</reference>
<dbReference type="GO" id="GO:0016746">
    <property type="term" value="F:acyltransferase activity"/>
    <property type="evidence" value="ECO:0007669"/>
    <property type="project" value="UniProtKB-KW"/>
</dbReference>
<dbReference type="InterPro" id="IPR050087">
    <property type="entry name" value="AON_synthase_class-II"/>
</dbReference>
<dbReference type="EnsemblMetazoa" id="G4290.3">
    <property type="protein sequence ID" value="G4290.3:cds"/>
    <property type="gene ID" value="G4290"/>
</dbReference>
<dbReference type="Pfam" id="PF00155">
    <property type="entry name" value="Aminotran_1_2"/>
    <property type="match status" value="1"/>
</dbReference>
<keyword evidence="7" id="KW-1185">Reference proteome</keyword>
<dbReference type="GO" id="GO:0005739">
    <property type="term" value="C:mitochondrion"/>
    <property type="evidence" value="ECO:0007669"/>
    <property type="project" value="TreeGrafter"/>
</dbReference>
<dbReference type="Gene3D" id="3.40.640.10">
    <property type="entry name" value="Type I PLP-dependent aspartate aminotransferase-like (Major domain)"/>
    <property type="match status" value="1"/>
</dbReference>
<organism evidence="6 7">
    <name type="scientific">Magallana gigas</name>
    <name type="common">Pacific oyster</name>
    <name type="synonym">Crassostrea gigas</name>
    <dbReference type="NCBI Taxonomy" id="29159"/>
    <lineage>
        <taxon>Eukaryota</taxon>
        <taxon>Metazoa</taxon>
        <taxon>Spiralia</taxon>
        <taxon>Lophotrochozoa</taxon>
        <taxon>Mollusca</taxon>
        <taxon>Bivalvia</taxon>
        <taxon>Autobranchia</taxon>
        <taxon>Pteriomorphia</taxon>
        <taxon>Ostreida</taxon>
        <taxon>Ostreoidea</taxon>
        <taxon>Ostreidae</taxon>
        <taxon>Magallana</taxon>
    </lineage>
</organism>
<proteinExistence type="inferred from homology"/>
<dbReference type="InterPro" id="IPR004839">
    <property type="entry name" value="Aminotransferase_I/II_large"/>
</dbReference>
<dbReference type="InterPro" id="IPR015421">
    <property type="entry name" value="PyrdxlP-dep_Trfase_major"/>
</dbReference>
<evidence type="ECO:0000313" key="7">
    <source>
        <dbReference type="Proteomes" id="UP000005408"/>
    </source>
</evidence>
<dbReference type="PANTHER" id="PTHR13693">
    <property type="entry name" value="CLASS II AMINOTRANSFERASE/8-AMINO-7-OXONONANOATE SYNTHASE"/>
    <property type="match status" value="1"/>
</dbReference>
<dbReference type="AlphaFoldDB" id="A0A8W8N8I4"/>
<dbReference type="GO" id="GO:0030170">
    <property type="term" value="F:pyridoxal phosphate binding"/>
    <property type="evidence" value="ECO:0007669"/>
    <property type="project" value="InterPro"/>
</dbReference>
<dbReference type="InterPro" id="IPR015424">
    <property type="entry name" value="PyrdxlP-dep_Trfase"/>
</dbReference>
<name>A0A8W8N8I4_MAGGI</name>
<evidence type="ECO:0000256" key="3">
    <source>
        <dbReference type="ARBA" id="ARBA00022679"/>
    </source>
</evidence>
<comment type="cofactor">
    <cofactor evidence="1">
        <name>pyridoxal 5'-phosphate</name>
        <dbReference type="ChEBI" id="CHEBI:597326"/>
    </cofactor>
</comment>
<accession>A0A8W8N8I4</accession>
<keyword evidence="3" id="KW-0808">Transferase</keyword>
<evidence type="ECO:0000256" key="1">
    <source>
        <dbReference type="ARBA" id="ARBA00001933"/>
    </source>
</evidence>
<sequence length="194" mass="21606">MIRSNQLLKVWRTVLLQGRAGTASMAQVRTSLHKELDGIKEAGTWKGERIITSKQGPSIHVQGSKNDILNFCANNYLGLSSHPEVIEAGKKALDTHGAGLSSVRFICGTMDIHKELEEKIAKFHGKEDSILYASCFDANAGLFEVLLGAEDAVISDELNHASIIDGIRLCKAKRLRYQHRNMEGRKWRYKLCSL</sequence>
<dbReference type="Proteomes" id="UP000005408">
    <property type="component" value="Unassembled WGS sequence"/>
</dbReference>
<feature type="domain" description="Aminotransferase class I/classII large" evidence="5">
    <location>
        <begin position="67"/>
        <end position="180"/>
    </location>
</feature>